<proteinExistence type="predicted"/>
<name>A0A8S1M7P3_9CILI</name>
<evidence type="ECO:0000313" key="2">
    <source>
        <dbReference type="Proteomes" id="UP000692954"/>
    </source>
</evidence>
<accession>A0A8S1M7P3</accession>
<dbReference type="AlphaFoldDB" id="A0A8S1M7P3"/>
<evidence type="ECO:0000313" key="1">
    <source>
        <dbReference type="EMBL" id="CAD8073913.1"/>
    </source>
</evidence>
<dbReference type="EMBL" id="CAJJDN010000031">
    <property type="protein sequence ID" value="CAD8073913.1"/>
    <property type="molecule type" value="Genomic_DNA"/>
</dbReference>
<protein>
    <submittedName>
        <fullName evidence="1">Uncharacterized protein</fullName>
    </submittedName>
</protein>
<sequence length="369" mass="43367">MIIQKSVYILPYKTTFNYEIESNTTIGDLLSFIQEQENILGSINTWICYSQQRNIFLNYQDEVGDIDQESFIVQCNKQIERPKFITAIIQPQNINFQFKVISTFLVSEVLYYLSQKIQIFENFENWVCHSTSENRILESYETLGESESDSLVITTNRITILKKIQLGQNIQFSIEVLPNTKISEILENAKVTQKIQGDHQLWRCFSFQLNQYLNLDSYINLINEELLLITAYPTQNGLFNTEKLFQTSLDLFNTNLTIHNYTKQLHQTQIQPQLIDEEKIQLNTEIQDGLQKRFILFYFKSNITIEEIALSILNYLSIQINTASLDLYINGHQYNNQKDRIQTLNQFKIKNNSQVIARVRWLDTKANIF</sequence>
<gene>
    <name evidence="1" type="ORF">PSON_ATCC_30995.1.T0310205</name>
</gene>
<organism evidence="1 2">
    <name type="scientific">Paramecium sonneborni</name>
    <dbReference type="NCBI Taxonomy" id="65129"/>
    <lineage>
        <taxon>Eukaryota</taxon>
        <taxon>Sar</taxon>
        <taxon>Alveolata</taxon>
        <taxon>Ciliophora</taxon>
        <taxon>Intramacronucleata</taxon>
        <taxon>Oligohymenophorea</taxon>
        <taxon>Peniculida</taxon>
        <taxon>Parameciidae</taxon>
        <taxon>Paramecium</taxon>
    </lineage>
</organism>
<comment type="caution">
    <text evidence="1">The sequence shown here is derived from an EMBL/GenBank/DDBJ whole genome shotgun (WGS) entry which is preliminary data.</text>
</comment>
<dbReference type="Proteomes" id="UP000692954">
    <property type="component" value="Unassembled WGS sequence"/>
</dbReference>
<reference evidence="1" key="1">
    <citation type="submission" date="2021-01" db="EMBL/GenBank/DDBJ databases">
        <authorList>
            <consortium name="Genoscope - CEA"/>
            <person name="William W."/>
        </authorList>
    </citation>
    <scope>NUCLEOTIDE SEQUENCE</scope>
</reference>
<dbReference type="OrthoDB" id="309115at2759"/>
<keyword evidence="2" id="KW-1185">Reference proteome</keyword>